<dbReference type="Pfam" id="PF02872">
    <property type="entry name" value="5_nucleotid_C"/>
    <property type="match status" value="1"/>
</dbReference>
<keyword evidence="6" id="KW-1185">Reference proteome</keyword>
<dbReference type="SUPFAM" id="SSF55816">
    <property type="entry name" value="5'-nucleotidase (syn. UDP-sugar hydrolase), C-terminal domain"/>
    <property type="match status" value="1"/>
</dbReference>
<protein>
    <submittedName>
        <fullName evidence="5">Bifunctional UDP-sugar hydrolase/5'-nucleotidase</fullName>
    </submittedName>
</protein>
<reference evidence="5 6" key="1">
    <citation type="submission" date="2023-03" db="EMBL/GenBank/DDBJ databases">
        <title>Fodinicurvata sp. CAU 1616 isolated from sea sendiment.</title>
        <authorList>
            <person name="Kim W."/>
        </authorList>
    </citation>
    <scope>NUCLEOTIDE SEQUENCE [LARGE SCALE GENOMIC DNA]</scope>
    <source>
        <strain evidence="5 6">CAU 1616</strain>
    </source>
</reference>
<evidence type="ECO:0000256" key="2">
    <source>
        <dbReference type="RuleBase" id="RU362119"/>
    </source>
</evidence>
<dbReference type="GO" id="GO:0016787">
    <property type="term" value="F:hydrolase activity"/>
    <property type="evidence" value="ECO:0007669"/>
    <property type="project" value="UniProtKB-KW"/>
</dbReference>
<evidence type="ECO:0000313" key="5">
    <source>
        <dbReference type="EMBL" id="MDF2096340.1"/>
    </source>
</evidence>
<dbReference type="InterPro" id="IPR006179">
    <property type="entry name" value="5_nucleotidase/apyrase"/>
</dbReference>
<feature type="domain" description="Calcineurin-like phosphoesterase" evidence="3">
    <location>
        <begin position="35"/>
        <end position="232"/>
    </location>
</feature>
<dbReference type="Gene3D" id="3.60.21.10">
    <property type="match status" value="1"/>
</dbReference>
<keyword evidence="2" id="KW-0547">Nucleotide-binding</keyword>
<dbReference type="RefSeq" id="WP_275822652.1">
    <property type="nucleotide sequence ID" value="NZ_JARHUD010000005.1"/>
</dbReference>
<evidence type="ECO:0000256" key="1">
    <source>
        <dbReference type="ARBA" id="ARBA00022729"/>
    </source>
</evidence>
<dbReference type="Gene3D" id="3.90.780.10">
    <property type="entry name" value="5'-Nucleotidase, C-terminal domain"/>
    <property type="match status" value="1"/>
</dbReference>
<dbReference type="Pfam" id="PF00149">
    <property type="entry name" value="Metallophos"/>
    <property type="match status" value="1"/>
</dbReference>
<keyword evidence="2 5" id="KW-0378">Hydrolase</keyword>
<dbReference type="Proteomes" id="UP001215503">
    <property type="component" value="Unassembled WGS sequence"/>
</dbReference>
<dbReference type="PANTHER" id="PTHR11575:SF24">
    <property type="entry name" value="5'-NUCLEOTIDASE"/>
    <property type="match status" value="1"/>
</dbReference>
<comment type="caution">
    <text evidence="5">The sequence shown here is derived from an EMBL/GenBank/DDBJ whole genome shotgun (WGS) entry which is preliminary data.</text>
</comment>
<comment type="similarity">
    <text evidence="2">Belongs to the 5'-nucleotidase family.</text>
</comment>
<dbReference type="InterPro" id="IPR029052">
    <property type="entry name" value="Metallo-depent_PP-like"/>
</dbReference>
<organism evidence="5 6">
    <name type="scientific">Aquibaculum arenosum</name>
    <dbReference type="NCBI Taxonomy" id="3032591"/>
    <lineage>
        <taxon>Bacteria</taxon>
        <taxon>Pseudomonadati</taxon>
        <taxon>Pseudomonadota</taxon>
        <taxon>Alphaproteobacteria</taxon>
        <taxon>Rhodospirillales</taxon>
        <taxon>Rhodovibrionaceae</taxon>
        <taxon>Aquibaculum</taxon>
    </lineage>
</organism>
<accession>A0ABT5YNM4</accession>
<dbReference type="EMBL" id="JARHUD010000005">
    <property type="protein sequence ID" value="MDF2096340.1"/>
    <property type="molecule type" value="Genomic_DNA"/>
</dbReference>
<gene>
    <name evidence="5" type="ORF">P2G67_10165</name>
</gene>
<sequence length="503" mass="54595">MLRLLLVVSVFLIGLSPQPQLRADHAGERDPLRLVIVHVSDLDRIEARGGRGGLAKLASVVGTLRLEHEHVLVTHGGDAVSPSVMSNFDQGAHMIDLLNRLDLDLFVLGNHEFDFGPEVTLERVAEADFPVLGSNLRRSDGTKLPGVEDEIILEIAGWHIGVMGLLTPQTLTSSSPGDIAFTSEVDAAAERAASLRAEGADFVVALVHSGYDVDTALVRQGAVDLVLGAHDHLQHLLWPTNGTAFVEAGAQANHVAIIEILLQEGEDSDNDWSAQFRFLDTLEITPDPDMQQAVQGYLADFEEELGRPLAITEVALDTRGSSLRSEENAFGNLIADAFRVATEADVAIQNAGGIRGHRHYAKGSILTKGDVIAELPFQNPMVLLEVDGETLWQIVEHGLAAVEQRSGRFPQVSGLSIVYDPQKLPGERLLELHVQDQPLESDALYRLAVNGFNAKGGDGYEMLTELPRLSHPADGLSDTAVLMRHLEQAERIAPRIEGRIRVP</sequence>
<dbReference type="InterPro" id="IPR036907">
    <property type="entry name" value="5'-Nucleotdase_C_sf"/>
</dbReference>
<dbReference type="InterPro" id="IPR004843">
    <property type="entry name" value="Calcineurin-like_PHP"/>
</dbReference>
<dbReference type="PRINTS" id="PR01607">
    <property type="entry name" value="APYRASEFAMLY"/>
</dbReference>
<dbReference type="PANTHER" id="PTHR11575">
    <property type="entry name" value="5'-NUCLEOTIDASE-RELATED"/>
    <property type="match status" value="1"/>
</dbReference>
<evidence type="ECO:0000313" key="6">
    <source>
        <dbReference type="Proteomes" id="UP001215503"/>
    </source>
</evidence>
<keyword evidence="1" id="KW-0732">Signal</keyword>
<dbReference type="SUPFAM" id="SSF56300">
    <property type="entry name" value="Metallo-dependent phosphatases"/>
    <property type="match status" value="1"/>
</dbReference>
<proteinExistence type="inferred from homology"/>
<name>A0ABT5YNM4_9PROT</name>
<feature type="domain" description="5'-Nucleotidase C-terminal" evidence="4">
    <location>
        <begin position="319"/>
        <end position="465"/>
    </location>
</feature>
<evidence type="ECO:0000259" key="3">
    <source>
        <dbReference type="Pfam" id="PF00149"/>
    </source>
</evidence>
<evidence type="ECO:0000259" key="4">
    <source>
        <dbReference type="Pfam" id="PF02872"/>
    </source>
</evidence>
<dbReference type="InterPro" id="IPR008334">
    <property type="entry name" value="5'-Nucleotdase_C"/>
</dbReference>